<dbReference type="InterPro" id="IPR011992">
    <property type="entry name" value="EF-hand-dom_pair"/>
</dbReference>
<accession>A0A087TF79</accession>
<dbReference type="InterPro" id="IPR018247">
    <property type="entry name" value="EF_Hand_1_Ca_BS"/>
</dbReference>
<dbReference type="Proteomes" id="UP000054359">
    <property type="component" value="Unassembled WGS sequence"/>
</dbReference>
<dbReference type="PROSITE" id="PS50222">
    <property type="entry name" value="EF_HAND_2"/>
    <property type="match status" value="3"/>
</dbReference>
<feature type="domain" description="EF-hand" evidence="4">
    <location>
        <begin position="31"/>
        <end position="66"/>
    </location>
</feature>
<dbReference type="PANTHER" id="PTHR23055">
    <property type="entry name" value="CALCIUM BINDING PROTEINS"/>
    <property type="match status" value="1"/>
</dbReference>
<name>A0A087TF79_STEMI</name>
<dbReference type="OMA" id="YICTTEL"/>
<feature type="domain" description="EF-hand" evidence="4">
    <location>
        <begin position="67"/>
        <end position="102"/>
    </location>
</feature>
<evidence type="ECO:0000256" key="2">
    <source>
        <dbReference type="ARBA" id="ARBA00022737"/>
    </source>
</evidence>
<dbReference type="OrthoDB" id="191686at2759"/>
<keyword evidence="2" id="KW-0677">Repeat</keyword>
<dbReference type="Pfam" id="PF13499">
    <property type="entry name" value="EF-hand_7"/>
    <property type="match status" value="1"/>
</dbReference>
<evidence type="ECO:0000256" key="3">
    <source>
        <dbReference type="ARBA" id="ARBA00022837"/>
    </source>
</evidence>
<feature type="domain" description="EF-hand" evidence="4">
    <location>
        <begin position="115"/>
        <end position="146"/>
    </location>
</feature>
<organism evidence="5 6">
    <name type="scientific">Stegodyphus mimosarum</name>
    <name type="common">African social velvet spider</name>
    <dbReference type="NCBI Taxonomy" id="407821"/>
    <lineage>
        <taxon>Eukaryota</taxon>
        <taxon>Metazoa</taxon>
        <taxon>Ecdysozoa</taxon>
        <taxon>Arthropoda</taxon>
        <taxon>Chelicerata</taxon>
        <taxon>Arachnida</taxon>
        <taxon>Araneae</taxon>
        <taxon>Araneomorphae</taxon>
        <taxon>Entelegynae</taxon>
        <taxon>Eresoidea</taxon>
        <taxon>Eresidae</taxon>
        <taxon>Stegodyphus</taxon>
    </lineage>
</organism>
<dbReference type="AlphaFoldDB" id="A0A087TF79"/>
<evidence type="ECO:0000313" key="5">
    <source>
        <dbReference type="EMBL" id="KFM63768.1"/>
    </source>
</evidence>
<dbReference type="InterPro" id="IPR028846">
    <property type="entry name" value="Recoverin"/>
</dbReference>
<dbReference type="SMART" id="SM00054">
    <property type="entry name" value="EFh"/>
    <property type="match status" value="3"/>
</dbReference>
<keyword evidence="1" id="KW-0479">Metal-binding</keyword>
<dbReference type="PRINTS" id="PR00450">
    <property type="entry name" value="RECOVERIN"/>
</dbReference>
<dbReference type="STRING" id="407821.A0A087TF79"/>
<dbReference type="GO" id="GO:0005509">
    <property type="term" value="F:calcium ion binding"/>
    <property type="evidence" value="ECO:0007669"/>
    <property type="project" value="InterPro"/>
</dbReference>
<dbReference type="Gene3D" id="1.10.238.10">
    <property type="entry name" value="EF-hand"/>
    <property type="match status" value="1"/>
</dbReference>
<keyword evidence="3" id="KW-0106">Calcium</keyword>
<dbReference type="EMBL" id="KK114952">
    <property type="protein sequence ID" value="KFM63768.1"/>
    <property type="molecule type" value="Genomic_DNA"/>
</dbReference>
<keyword evidence="6" id="KW-1185">Reference proteome</keyword>
<dbReference type="PROSITE" id="PS00018">
    <property type="entry name" value="EF_HAND_1"/>
    <property type="match status" value="2"/>
</dbReference>
<dbReference type="SUPFAM" id="SSF47473">
    <property type="entry name" value="EF-hand"/>
    <property type="match status" value="1"/>
</dbReference>
<reference evidence="5 6" key="1">
    <citation type="submission" date="2013-11" db="EMBL/GenBank/DDBJ databases">
        <title>Genome sequencing of Stegodyphus mimosarum.</title>
        <authorList>
            <person name="Bechsgaard J."/>
        </authorList>
    </citation>
    <scope>NUCLEOTIDE SEQUENCE [LARGE SCALE GENOMIC DNA]</scope>
</reference>
<evidence type="ECO:0000259" key="4">
    <source>
        <dbReference type="PROSITE" id="PS50222"/>
    </source>
</evidence>
<proteinExistence type="predicted"/>
<sequence>MYQGFKQVCPTGVVNENTFKDIFNSYFPQGDASLYAHYVFKACDQQNNGTINFQEFLTGLSMMTRGPTVDKLKWTFKLYDINGDGRITREEMREIISSIYLMLGKYTEPMVNEDTATEHADKVFRRLDQNQDGYVTFDEFLETCQK</sequence>
<evidence type="ECO:0000313" key="6">
    <source>
        <dbReference type="Proteomes" id="UP000054359"/>
    </source>
</evidence>
<dbReference type="CDD" id="cd00051">
    <property type="entry name" value="EFh"/>
    <property type="match status" value="2"/>
</dbReference>
<feature type="non-terminal residue" evidence="5">
    <location>
        <position position="146"/>
    </location>
</feature>
<protein>
    <submittedName>
        <fullName evidence="5">Calsenilin</fullName>
    </submittedName>
</protein>
<evidence type="ECO:0000256" key="1">
    <source>
        <dbReference type="ARBA" id="ARBA00022723"/>
    </source>
</evidence>
<dbReference type="PANTHER" id="PTHR23055:SF167">
    <property type="entry name" value="EF-HAND DOMAIN-CONTAINING PROTEIN"/>
    <property type="match status" value="1"/>
</dbReference>
<gene>
    <name evidence="5" type="ORF">X975_26891</name>
</gene>
<dbReference type="InterPro" id="IPR002048">
    <property type="entry name" value="EF_hand_dom"/>
</dbReference>